<dbReference type="InterPro" id="IPR002903">
    <property type="entry name" value="RsmH"/>
</dbReference>
<dbReference type="PANTHER" id="PTHR11265:SF0">
    <property type="entry name" value="12S RRNA N4-METHYLCYTIDINE METHYLTRANSFERASE"/>
    <property type="match status" value="1"/>
</dbReference>
<dbReference type="GO" id="GO:0070475">
    <property type="term" value="P:rRNA base methylation"/>
    <property type="evidence" value="ECO:0007669"/>
    <property type="project" value="UniProtKB-UniRule"/>
</dbReference>
<dbReference type="GO" id="GO:0005737">
    <property type="term" value="C:cytoplasm"/>
    <property type="evidence" value="ECO:0007669"/>
    <property type="project" value="UniProtKB-SubCell"/>
</dbReference>
<dbReference type="EMBL" id="JANUAE010000003">
    <property type="protein sequence ID" value="MCS3709624.1"/>
    <property type="molecule type" value="Genomic_DNA"/>
</dbReference>
<gene>
    <name evidence="6" type="primary">rsmH</name>
    <name evidence="8" type="ORF">GGP61_001227</name>
</gene>
<feature type="binding site" evidence="6">
    <location>
        <begin position="52"/>
        <end position="54"/>
    </location>
    <ligand>
        <name>S-adenosyl-L-methionine</name>
        <dbReference type="ChEBI" id="CHEBI:59789"/>
    </ligand>
</feature>
<evidence type="ECO:0000313" key="9">
    <source>
        <dbReference type="Proteomes" id="UP001155057"/>
    </source>
</evidence>
<comment type="catalytic activity">
    <reaction evidence="6">
        <text>cytidine(1402) in 16S rRNA + S-adenosyl-L-methionine = N(4)-methylcytidine(1402) in 16S rRNA + S-adenosyl-L-homocysteine + H(+)</text>
        <dbReference type="Rhea" id="RHEA:42928"/>
        <dbReference type="Rhea" id="RHEA-COMP:10286"/>
        <dbReference type="Rhea" id="RHEA-COMP:10287"/>
        <dbReference type="ChEBI" id="CHEBI:15378"/>
        <dbReference type="ChEBI" id="CHEBI:57856"/>
        <dbReference type="ChEBI" id="CHEBI:59789"/>
        <dbReference type="ChEBI" id="CHEBI:74506"/>
        <dbReference type="ChEBI" id="CHEBI:82748"/>
        <dbReference type="EC" id="2.1.1.199"/>
    </reaction>
</comment>
<dbReference type="GO" id="GO:0071424">
    <property type="term" value="F:rRNA (cytosine-N4-)-methyltransferase activity"/>
    <property type="evidence" value="ECO:0007669"/>
    <property type="project" value="UniProtKB-UniRule"/>
</dbReference>
<accession>A0A9X2Q175</accession>
<dbReference type="SUPFAM" id="SSF53335">
    <property type="entry name" value="S-adenosyl-L-methionine-dependent methyltransferases"/>
    <property type="match status" value="1"/>
</dbReference>
<evidence type="ECO:0000256" key="7">
    <source>
        <dbReference type="SAM" id="MobiDB-lite"/>
    </source>
</evidence>
<keyword evidence="4 6" id="KW-0808">Transferase</keyword>
<sequence>MSDDDSQDDSVPEGDPRRYATDFHAPVLSHDVQARLVTDASGRYVDATLGGGGHARALLDVLDPDGVVLGIDRDPEALETARDRLADECEAGRFWAVHGTFGNLQDVLAAEDLIPIDGLLFDLGVSSHQIDVPERGFSFRDEGPLDMRMDPQRGLTAQQIVNGWGERDLRDVLREYGEESRAGQIARALCDARPLDTTRALAEVVEDCVPPPDTVKTLTRVFQALRIAVNAELDELEQALEQATEVVRTGGRIAAISYHSLEDRRVKRYLRYGNFEGEPRRDLYGTLVAPWAETPRGPIEAGESEVEANPRARSAHLRVAERRDDDEAGAPLPPLS</sequence>
<feature type="binding site" evidence="6">
    <location>
        <position position="101"/>
    </location>
    <ligand>
        <name>S-adenosyl-L-methionine</name>
        <dbReference type="ChEBI" id="CHEBI:59789"/>
    </ligand>
</feature>
<evidence type="ECO:0000313" key="8">
    <source>
        <dbReference type="EMBL" id="MCS3709624.1"/>
    </source>
</evidence>
<evidence type="ECO:0000256" key="6">
    <source>
        <dbReference type="HAMAP-Rule" id="MF_01007"/>
    </source>
</evidence>
<keyword evidence="2 6" id="KW-0698">rRNA processing</keyword>
<dbReference type="Pfam" id="PF01795">
    <property type="entry name" value="Methyltransf_5"/>
    <property type="match status" value="1"/>
</dbReference>
<feature type="binding site" evidence="6">
    <location>
        <position position="129"/>
    </location>
    <ligand>
        <name>S-adenosyl-L-methionine</name>
        <dbReference type="ChEBI" id="CHEBI:59789"/>
    </ligand>
</feature>
<comment type="caution">
    <text evidence="8">The sequence shown here is derived from an EMBL/GenBank/DDBJ whole genome shotgun (WGS) entry which is preliminary data.</text>
</comment>
<dbReference type="NCBIfam" id="TIGR00006">
    <property type="entry name" value="16S rRNA (cytosine(1402)-N(4))-methyltransferase RsmH"/>
    <property type="match status" value="1"/>
</dbReference>
<dbReference type="Proteomes" id="UP001155057">
    <property type="component" value="Unassembled WGS sequence"/>
</dbReference>
<evidence type="ECO:0000256" key="4">
    <source>
        <dbReference type="ARBA" id="ARBA00022679"/>
    </source>
</evidence>
<dbReference type="RefSeq" id="WP_259123461.1">
    <property type="nucleotide sequence ID" value="NZ_JANUAE010000003.1"/>
</dbReference>
<keyword evidence="5 6" id="KW-0949">S-adenosyl-L-methionine</keyword>
<dbReference type="EC" id="2.1.1.199" evidence="6"/>
<feature type="region of interest" description="Disordered" evidence="7">
    <location>
        <begin position="294"/>
        <end position="336"/>
    </location>
</feature>
<dbReference type="Gene3D" id="3.40.50.150">
    <property type="entry name" value="Vaccinia Virus protein VP39"/>
    <property type="match status" value="1"/>
</dbReference>
<dbReference type="HAMAP" id="MF_01007">
    <property type="entry name" value="16SrRNA_methyltr_H"/>
    <property type="match status" value="1"/>
</dbReference>
<feature type="binding site" evidence="6">
    <location>
        <position position="122"/>
    </location>
    <ligand>
        <name>S-adenosyl-L-methionine</name>
        <dbReference type="ChEBI" id="CHEBI:59789"/>
    </ligand>
</feature>
<organism evidence="8 9">
    <name type="scientific">Salinibacter ruber</name>
    <dbReference type="NCBI Taxonomy" id="146919"/>
    <lineage>
        <taxon>Bacteria</taxon>
        <taxon>Pseudomonadati</taxon>
        <taxon>Rhodothermota</taxon>
        <taxon>Rhodothermia</taxon>
        <taxon>Rhodothermales</taxon>
        <taxon>Salinibacteraceae</taxon>
        <taxon>Salinibacter</taxon>
    </lineage>
</organism>
<proteinExistence type="inferred from homology"/>
<dbReference type="InterPro" id="IPR029063">
    <property type="entry name" value="SAM-dependent_MTases_sf"/>
</dbReference>
<dbReference type="Gene3D" id="1.10.150.170">
    <property type="entry name" value="Putative methyltransferase TM0872, insert domain"/>
    <property type="match status" value="1"/>
</dbReference>
<dbReference type="AlphaFoldDB" id="A0A9X2Q175"/>
<evidence type="ECO:0000256" key="1">
    <source>
        <dbReference type="ARBA" id="ARBA00010396"/>
    </source>
</evidence>
<feature type="binding site" evidence="6">
    <location>
        <position position="72"/>
    </location>
    <ligand>
        <name>S-adenosyl-L-methionine</name>
        <dbReference type="ChEBI" id="CHEBI:59789"/>
    </ligand>
</feature>
<evidence type="ECO:0000256" key="5">
    <source>
        <dbReference type="ARBA" id="ARBA00022691"/>
    </source>
</evidence>
<dbReference type="SUPFAM" id="SSF81799">
    <property type="entry name" value="Putative methyltransferase TM0872, insert domain"/>
    <property type="match status" value="1"/>
</dbReference>
<keyword evidence="3 6" id="KW-0489">Methyltransferase</keyword>
<keyword evidence="6" id="KW-0963">Cytoplasm</keyword>
<evidence type="ECO:0000256" key="3">
    <source>
        <dbReference type="ARBA" id="ARBA00022603"/>
    </source>
</evidence>
<protein>
    <recommendedName>
        <fullName evidence="6">Ribosomal RNA small subunit methyltransferase H</fullName>
        <ecNumber evidence="6">2.1.1.199</ecNumber>
    </recommendedName>
    <alternativeName>
        <fullName evidence="6">16S rRNA m(4)C1402 methyltransferase</fullName>
    </alternativeName>
    <alternativeName>
        <fullName evidence="6">rRNA (cytosine-N(4)-)-methyltransferase RsmH</fullName>
    </alternativeName>
</protein>
<dbReference type="PIRSF" id="PIRSF004486">
    <property type="entry name" value="MraW"/>
    <property type="match status" value="1"/>
</dbReference>
<reference evidence="8" key="1">
    <citation type="submission" date="2022-08" db="EMBL/GenBank/DDBJ databases">
        <title>Genomic Encyclopedia of Type Strains, Phase V (KMG-V): Genome sequencing to study the core and pangenomes of soil and plant-associated prokaryotes.</title>
        <authorList>
            <person name="Whitman W."/>
        </authorList>
    </citation>
    <scope>NUCLEOTIDE SEQUENCE</scope>
    <source>
        <strain evidence="8">SP3049</strain>
    </source>
</reference>
<comment type="function">
    <text evidence="6">Specifically methylates the N4 position of cytidine in position 1402 (C1402) of 16S rRNA.</text>
</comment>
<comment type="similarity">
    <text evidence="1 6">Belongs to the methyltransferase superfamily. RsmH family.</text>
</comment>
<comment type="subcellular location">
    <subcellularLocation>
        <location evidence="6">Cytoplasm</location>
    </subcellularLocation>
</comment>
<dbReference type="InterPro" id="IPR023397">
    <property type="entry name" value="SAM-dep_MeTrfase_MraW_recog"/>
</dbReference>
<dbReference type="PANTHER" id="PTHR11265">
    <property type="entry name" value="S-ADENOSYL-METHYLTRANSFERASE MRAW"/>
    <property type="match status" value="1"/>
</dbReference>
<name>A0A9X2Q175_9BACT</name>
<evidence type="ECO:0000256" key="2">
    <source>
        <dbReference type="ARBA" id="ARBA00022552"/>
    </source>
</evidence>